<keyword evidence="1 3" id="KW-0732">Signal</keyword>
<dbReference type="EMBL" id="CADEPM010000012">
    <property type="protein sequence ID" value="CAB3411050.1"/>
    <property type="molecule type" value="Genomic_DNA"/>
</dbReference>
<feature type="signal peptide" evidence="3">
    <location>
        <begin position="1"/>
        <end position="17"/>
    </location>
</feature>
<reference evidence="4 5" key="1">
    <citation type="submission" date="2020-04" db="EMBL/GenBank/DDBJ databases">
        <authorList>
            <person name="Laetsch R D."/>
            <person name="Stevens L."/>
            <person name="Kumar S."/>
            <person name="Blaxter L. M."/>
        </authorList>
    </citation>
    <scope>NUCLEOTIDE SEQUENCE [LARGE SCALE GENOMIC DNA]</scope>
</reference>
<dbReference type="OrthoDB" id="5836372at2759"/>
<accession>A0A8S1FEB4</accession>
<sequence length="157" mass="17490">MLKLLLLLFIFSNPIISQDNPLTCYHCISRLDINIINKTERNALKTALFTRYNVPPTSDYCGVGGTDVMFTSSELQNCTNGDVCVKIISSAPMDSDQHLELVIRGCKSKLFKPGFELSEESNCSNDGTSCIAICDQPLCNSVYLPFPILAIFFKFFI</sequence>
<evidence type="ECO:0000313" key="4">
    <source>
        <dbReference type="EMBL" id="CAB3411050.1"/>
    </source>
</evidence>
<proteinExistence type="predicted"/>
<evidence type="ECO:0008006" key="6">
    <source>
        <dbReference type="Google" id="ProtNLM"/>
    </source>
</evidence>
<evidence type="ECO:0000256" key="1">
    <source>
        <dbReference type="ARBA" id="ARBA00022729"/>
    </source>
</evidence>
<dbReference type="GO" id="GO:0032222">
    <property type="term" value="P:regulation of synaptic transmission, cholinergic"/>
    <property type="evidence" value="ECO:0007669"/>
    <property type="project" value="InterPro"/>
</dbReference>
<feature type="chain" id="PRO_5035888771" description="DUF281 domain-containing protein" evidence="3">
    <location>
        <begin position="18"/>
        <end position="157"/>
    </location>
</feature>
<evidence type="ECO:0000256" key="2">
    <source>
        <dbReference type="ARBA" id="ARBA00023180"/>
    </source>
</evidence>
<keyword evidence="5" id="KW-1185">Reference proteome</keyword>
<dbReference type="GO" id="GO:0030431">
    <property type="term" value="P:sleep"/>
    <property type="evidence" value="ECO:0007669"/>
    <property type="project" value="InterPro"/>
</dbReference>
<keyword evidence="2" id="KW-0325">Glycoprotein</keyword>
<dbReference type="AlphaFoldDB" id="A0A8S1FEB4"/>
<dbReference type="InterPro" id="IPR031424">
    <property type="entry name" value="QVR-like"/>
</dbReference>
<organism evidence="4 5">
    <name type="scientific">Caenorhabditis bovis</name>
    <dbReference type="NCBI Taxonomy" id="2654633"/>
    <lineage>
        <taxon>Eukaryota</taxon>
        <taxon>Metazoa</taxon>
        <taxon>Ecdysozoa</taxon>
        <taxon>Nematoda</taxon>
        <taxon>Chromadorea</taxon>
        <taxon>Rhabditida</taxon>
        <taxon>Rhabditina</taxon>
        <taxon>Rhabditomorpha</taxon>
        <taxon>Rhabditoidea</taxon>
        <taxon>Rhabditidae</taxon>
        <taxon>Peloderinae</taxon>
        <taxon>Caenorhabditis</taxon>
    </lineage>
</organism>
<name>A0A8S1FEB4_9PELO</name>
<protein>
    <recommendedName>
        <fullName evidence="6">DUF281 domain-containing protein</fullName>
    </recommendedName>
</protein>
<dbReference type="Pfam" id="PF17064">
    <property type="entry name" value="QVR"/>
    <property type="match status" value="1"/>
</dbReference>
<gene>
    <name evidence="4" type="ORF">CBOVIS_LOCUS12486</name>
</gene>
<evidence type="ECO:0000256" key="3">
    <source>
        <dbReference type="SAM" id="SignalP"/>
    </source>
</evidence>
<evidence type="ECO:0000313" key="5">
    <source>
        <dbReference type="Proteomes" id="UP000494206"/>
    </source>
</evidence>
<dbReference type="Proteomes" id="UP000494206">
    <property type="component" value="Unassembled WGS sequence"/>
</dbReference>
<comment type="caution">
    <text evidence="4">The sequence shown here is derived from an EMBL/GenBank/DDBJ whole genome shotgun (WGS) entry which is preliminary data.</text>
</comment>